<evidence type="ECO:0000256" key="12">
    <source>
        <dbReference type="RuleBase" id="RU003591"/>
    </source>
</evidence>
<dbReference type="EC" id="2.2.1.6" evidence="4 12"/>
<comment type="similarity">
    <text evidence="3 12">Belongs to the TPP enzyme family.</text>
</comment>
<keyword evidence="9 12" id="KW-0786">Thiamine pyrophosphate</keyword>
<comment type="pathway">
    <text evidence="1 12">Amino-acid biosynthesis; L-isoleucine biosynthesis; L-isoleucine from 2-oxobutanoate: step 1/4.</text>
</comment>
<evidence type="ECO:0000259" key="15">
    <source>
        <dbReference type="Pfam" id="PF02776"/>
    </source>
</evidence>
<dbReference type="Pfam" id="PF02776">
    <property type="entry name" value="TPP_enzyme_N"/>
    <property type="match status" value="1"/>
</dbReference>
<keyword evidence="10 12" id="KW-0100">Branched-chain amino acid biosynthesis</keyword>
<proteinExistence type="inferred from homology"/>
<reference evidence="16 17" key="1">
    <citation type="submission" date="2017-04" db="EMBL/GenBank/DDBJ databases">
        <authorList>
            <person name="Afonso C.L."/>
            <person name="Miller P.J."/>
            <person name="Scott M.A."/>
            <person name="Spackman E."/>
            <person name="Goraichik I."/>
            <person name="Dimitrov K.M."/>
            <person name="Suarez D.L."/>
            <person name="Swayne D.E."/>
        </authorList>
    </citation>
    <scope>NUCLEOTIDE SEQUENCE [LARGE SCALE GENOMIC DNA]</scope>
    <source>
        <strain evidence="16 17">DSM 5090</strain>
    </source>
</reference>
<dbReference type="InterPro" id="IPR012001">
    <property type="entry name" value="Thiamin_PyroP_enz_TPP-bd_dom"/>
</dbReference>
<dbReference type="UniPathway" id="UPA00047">
    <property type="reaction ID" value="UER00055"/>
</dbReference>
<dbReference type="InterPro" id="IPR012846">
    <property type="entry name" value="Acetolactate_synth_lsu"/>
</dbReference>
<feature type="domain" description="Thiamine pyrophosphate enzyme N-terminal TPP-binding" evidence="15">
    <location>
        <begin position="3"/>
        <end position="117"/>
    </location>
</feature>
<dbReference type="InterPro" id="IPR029035">
    <property type="entry name" value="DHS-like_NAD/FAD-binding_dom"/>
</dbReference>
<dbReference type="PROSITE" id="PS00187">
    <property type="entry name" value="TPP_ENZYMES"/>
    <property type="match status" value="1"/>
</dbReference>
<evidence type="ECO:0000256" key="6">
    <source>
        <dbReference type="ARBA" id="ARBA00022679"/>
    </source>
</evidence>
<dbReference type="FunFam" id="3.40.50.970:FF:000007">
    <property type="entry name" value="Acetolactate synthase"/>
    <property type="match status" value="1"/>
</dbReference>
<dbReference type="PANTHER" id="PTHR18968">
    <property type="entry name" value="THIAMINE PYROPHOSPHATE ENZYMES"/>
    <property type="match status" value="1"/>
</dbReference>
<organism evidence="16 17">
    <name type="scientific">Sporomusa malonica</name>
    <dbReference type="NCBI Taxonomy" id="112901"/>
    <lineage>
        <taxon>Bacteria</taxon>
        <taxon>Bacillati</taxon>
        <taxon>Bacillota</taxon>
        <taxon>Negativicutes</taxon>
        <taxon>Selenomonadales</taxon>
        <taxon>Sporomusaceae</taxon>
        <taxon>Sporomusa</taxon>
    </lineage>
</organism>
<dbReference type="GO" id="GO:0003984">
    <property type="term" value="F:acetolactate synthase activity"/>
    <property type="evidence" value="ECO:0007669"/>
    <property type="project" value="UniProtKB-EC"/>
</dbReference>
<evidence type="ECO:0000256" key="5">
    <source>
        <dbReference type="ARBA" id="ARBA00022605"/>
    </source>
</evidence>
<evidence type="ECO:0000256" key="9">
    <source>
        <dbReference type="ARBA" id="ARBA00023052"/>
    </source>
</evidence>
<evidence type="ECO:0000313" key="17">
    <source>
        <dbReference type="Proteomes" id="UP000192738"/>
    </source>
</evidence>
<dbReference type="InterPro" id="IPR000399">
    <property type="entry name" value="TPP-bd_CS"/>
</dbReference>
<keyword evidence="7 12" id="KW-0479">Metal-binding</keyword>
<dbReference type="EMBL" id="FWXI01000011">
    <property type="protein sequence ID" value="SMC86818.1"/>
    <property type="molecule type" value="Genomic_DNA"/>
</dbReference>
<comment type="cofactor">
    <cofactor evidence="12">
        <name>Mg(2+)</name>
        <dbReference type="ChEBI" id="CHEBI:18420"/>
    </cofactor>
    <text evidence="12">Binds 1 Mg(2+) ion per subunit.</text>
</comment>
<dbReference type="STRING" id="112901.SAMN04488500_11157"/>
<accession>A0A1W2CQB3</accession>
<dbReference type="InterPro" id="IPR029061">
    <property type="entry name" value="THDP-binding"/>
</dbReference>
<feature type="domain" description="Thiamine pyrophosphate enzyme central" evidence="13">
    <location>
        <begin position="193"/>
        <end position="328"/>
    </location>
</feature>
<dbReference type="CDD" id="cd02015">
    <property type="entry name" value="TPP_AHAS"/>
    <property type="match status" value="1"/>
</dbReference>
<dbReference type="GO" id="GO:0000287">
    <property type="term" value="F:magnesium ion binding"/>
    <property type="evidence" value="ECO:0007669"/>
    <property type="project" value="UniProtKB-UniRule"/>
</dbReference>
<dbReference type="Pfam" id="PF02775">
    <property type="entry name" value="TPP_enzyme_C"/>
    <property type="match status" value="1"/>
</dbReference>
<dbReference type="UniPathway" id="UPA00049">
    <property type="reaction ID" value="UER00059"/>
</dbReference>
<dbReference type="InterPro" id="IPR039368">
    <property type="entry name" value="AHAS_TPP"/>
</dbReference>
<dbReference type="InterPro" id="IPR012000">
    <property type="entry name" value="Thiamin_PyroP_enz_cen_dom"/>
</dbReference>
<evidence type="ECO:0000256" key="10">
    <source>
        <dbReference type="ARBA" id="ARBA00023304"/>
    </source>
</evidence>
<protein>
    <recommendedName>
        <fullName evidence="4 12">Acetolactate synthase</fullName>
        <ecNumber evidence="4 12">2.2.1.6</ecNumber>
    </recommendedName>
</protein>
<feature type="domain" description="Thiamine pyrophosphate enzyme TPP-binding" evidence="14">
    <location>
        <begin position="383"/>
        <end position="530"/>
    </location>
</feature>
<evidence type="ECO:0000259" key="14">
    <source>
        <dbReference type="Pfam" id="PF02775"/>
    </source>
</evidence>
<dbReference type="InterPro" id="IPR011766">
    <property type="entry name" value="TPP_enzyme_TPP-bd"/>
</dbReference>
<keyword evidence="5 12" id="KW-0028">Amino-acid biosynthesis</keyword>
<evidence type="ECO:0000313" key="16">
    <source>
        <dbReference type="EMBL" id="SMC86818.1"/>
    </source>
</evidence>
<dbReference type="FunFam" id="3.40.50.1220:FF:000008">
    <property type="entry name" value="Acetolactate synthase"/>
    <property type="match status" value="1"/>
</dbReference>
<dbReference type="PANTHER" id="PTHR18968:SF13">
    <property type="entry name" value="ACETOLACTATE SYNTHASE CATALYTIC SUBUNIT, MITOCHONDRIAL"/>
    <property type="match status" value="1"/>
</dbReference>
<dbReference type="GO" id="GO:0009097">
    <property type="term" value="P:isoleucine biosynthetic process"/>
    <property type="evidence" value="ECO:0007669"/>
    <property type="project" value="UniProtKB-UniPathway"/>
</dbReference>
<dbReference type="GO" id="GO:0030976">
    <property type="term" value="F:thiamine pyrophosphate binding"/>
    <property type="evidence" value="ECO:0007669"/>
    <property type="project" value="UniProtKB-UniRule"/>
</dbReference>
<evidence type="ECO:0000256" key="8">
    <source>
        <dbReference type="ARBA" id="ARBA00022842"/>
    </source>
</evidence>
<dbReference type="SUPFAM" id="SSF52467">
    <property type="entry name" value="DHS-like NAD/FAD-binding domain"/>
    <property type="match status" value="1"/>
</dbReference>
<evidence type="ECO:0000256" key="2">
    <source>
        <dbReference type="ARBA" id="ARBA00005025"/>
    </source>
</evidence>
<evidence type="ECO:0000256" key="1">
    <source>
        <dbReference type="ARBA" id="ARBA00004974"/>
    </source>
</evidence>
<name>A0A1W2CQB3_9FIRM</name>
<evidence type="ECO:0000256" key="7">
    <source>
        <dbReference type="ARBA" id="ARBA00022723"/>
    </source>
</evidence>
<sequence length="556" mass="58980">MLMTGAQAIVACLVKQGVDTVFGYPGGTILPLYDALYGSPVRHVLTVHEQGAAHAADGYARASGRVGVCIATSGPGATNLVTGLAAAFMDSVPVVAITGQVQTNLIGRDAFQEIDITGITMPITKHNFLVKDISKLTDTLRRAFAIAKSGRPGPVLVDIPRDLQMNKHDFTDIDAEVPHQMLVRQSPNLPSLITKAAAAISAAKSPLIIAGGGCINANAGPALIKFSEQCGLPVVTTLMGIGAIAGNHPNLLGMTGLHGLKQANHAVYAADVLIVTGSRFNDRVTGDRARYADGKTIIHIDIDPAEVHKNVDAAVPLVGEMNSILAELTQAVKPGELSGWWKTIRDWQAEYDEVFAGNELSAPWVMTELNRQVAEQEVIYVTDVGQHQMWAAQYLSVMSPRGFLTSGGLGAMGFGLPAALGAQLSRPDKRVIHIVGDAGLRMTGCELYTIAAEQLPILSIVINNNSLGMVRQLQHCFFNQRYSASLLPMPMDFAAFAKAFSIPAAITNSPDEFSQAFAEAWQQQGPSLIVANIATADLVTPMIAPGGAMDAYVDVK</sequence>
<evidence type="ECO:0000256" key="4">
    <source>
        <dbReference type="ARBA" id="ARBA00013145"/>
    </source>
</evidence>
<dbReference type="InterPro" id="IPR045229">
    <property type="entry name" value="TPP_enz"/>
</dbReference>
<comment type="catalytic activity">
    <reaction evidence="11 12">
        <text>2 pyruvate + H(+) = (2S)-2-acetolactate + CO2</text>
        <dbReference type="Rhea" id="RHEA:25249"/>
        <dbReference type="ChEBI" id="CHEBI:15361"/>
        <dbReference type="ChEBI" id="CHEBI:15378"/>
        <dbReference type="ChEBI" id="CHEBI:16526"/>
        <dbReference type="ChEBI" id="CHEBI:58476"/>
        <dbReference type="EC" id="2.2.1.6"/>
    </reaction>
</comment>
<dbReference type="Proteomes" id="UP000192738">
    <property type="component" value="Unassembled WGS sequence"/>
</dbReference>
<dbReference type="Pfam" id="PF00205">
    <property type="entry name" value="TPP_enzyme_M"/>
    <property type="match status" value="1"/>
</dbReference>
<keyword evidence="6 12" id="KW-0808">Transferase</keyword>
<evidence type="ECO:0000256" key="11">
    <source>
        <dbReference type="ARBA" id="ARBA00048670"/>
    </source>
</evidence>
<comment type="pathway">
    <text evidence="2 12">Amino-acid biosynthesis; L-valine biosynthesis; L-valine from pyruvate: step 1/4.</text>
</comment>
<keyword evidence="8 12" id="KW-0460">Magnesium</keyword>
<dbReference type="CDD" id="cd07035">
    <property type="entry name" value="TPP_PYR_POX_like"/>
    <property type="match status" value="1"/>
</dbReference>
<dbReference type="GO" id="GO:0005948">
    <property type="term" value="C:acetolactate synthase complex"/>
    <property type="evidence" value="ECO:0007669"/>
    <property type="project" value="TreeGrafter"/>
</dbReference>
<dbReference type="Gene3D" id="3.40.50.970">
    <property type="match status" value="2"/>
</dbReference>
<keyword evidence="17" id="KW-1185">Reference proteome</keyword>
<gene>
    <name evidence="16" type="ORF">SAMN04488500_11157</name>
</gene>
<dbReference type="GO" id="GO:0050660">
    <property type="term" value="F:flavin adenine dinucleotide binding"/>
    <property type="evidence" value="ECO:0007669"/>
    <property type="project" value="InterPro"/>
</dbReference>
<dbReference type="AlphaFoldDB" id="A0A1W2CQB3"/>
<dbReference type="SUPFAM" id="SSF52518">
    <property type="entry name" value="Thiamin diphosphate-binding fold (THDP-binding)"/>
    <property type="match status" value="2"/>
</dbReference>
<dbReference type="Gene3D" id="3.40.50.1220">
    <property type="entry name" value="TPP-binding domain"/>
    <property type="match status" value="1"/>
</dbReference>
<comment type="cofactor">
    <cofactor evidence="12">
        <name>thiamine diphosphate</name>
        <dbReference type="ChEBI" id="CHEBI:58937"/>
    </cofactor>
    <text evidence="12">Binds 1 thiamine pyrophosphate per subunit.</text>
</comment>
<dbReference type="GO" id="GO:0009099">
    <property type="term" value="P:L-valine biosynthetic process"/>
    <property type="evidence" value="ECO:0007669"/>
    <property type="project" value="UniProtKB-UniPathway"/>
</dbReference>
<dbReference type="NCBIfam" id="TIGR00118">
    <property type="entry name" value="acolac_lg"/>
    <property type="match status" value="1"/>
</dbReference>
<evidence type="ECO:0000256" key="3">
    <source>
        <dbReference type="ARBA" id="ARBA00007812"/>
    </source>
</evidence>
<evidence type="ECO:0000259" key="13">
    <source>
        <dbReference type="Pfam" id="PF00205"/>
    </source>
</evidence>